<keyword evidence="3" id="KW-1133">Transmembrane helix</keyword>
<dbReference type="PANTHER" id="PTHR30520:SF8">
    <property type="entry name" value="NITRITE TRANSPORTER NIRC"/>
    <property type="match status" value="1"/>
</dbReference>
<comment type="similarity">
    <text evidence="5">Belongs to the FNT transporter (TC 1.A.16) family.</text>
</comment>
<dbReference type="Pfam" id="PF01226">
    <property type="entry name" value="Form_Nir_trans"/>
    <property type="match status" value="1"/>
</dbReference>
<dbReference type="GO" id="GO:0005886">
    <property type="term" value="C:plasma membrane"/>
    <property type="evidence" value="ECO:0007669"/>
    <property type="project" value="TreeGrafter"/>
</dbReference>
<dbReference type="Proteomes" id="UP000245754">
    <property type="component" value="Unassembled WGS sequence"/>
</dbReference>
<dbReference type="PANTHER" id="PTHR30520">
    <property type="entry name" value="FORMATE TRANSPORTER-RELATED"/>
    <property type="match status" value="1"/>
</dbReference>
<sequence length="267" mass="28282">MYQDTIQQLAETGAHKASKARLAPFAYFIGAMMAGAYIGFGDILMFSVSSHVDPAYARLIAGAVFASALTIVIFAGAELFTSTAMVMPLANLRGTTDFRGTVTVWSMSWVGNLIGATVLAALIHAAGGGVMLTDGADLFFKVAHAKMSGAPLELFAKGVLCNWLVCLAVWMVARTNSDSTKLAMIFWPIFAFVAGGFEHSVANMFVFSLALLGPHPDTITLAGAIHNLVFVTLGNLVGGSVFMAFGYWAQQNDGKPHPKPTGKPVVR</sequence>
<name>A0A316F1I7_9BURK</name>
<comment type="caution">
    <text evidence="6">The sequence shown here is derived from an EMBL/GenBank/DDBJ whole genome shotgun (WGS) entry which is preliminary data.</text>
</comment>
<evidence type="ECO:0000256" key="4">
    <source>
        <dbReference type="ARBA" id="ARBA00023136"/>
    </source>
</evidence>
<evidence type="ECO:0000313" key="6">
    <source>
        <dbReference type="EMBL" id="PWK38162.1"/>
    </source>
</evidence>
<dbReference type="GeneID" id="98339394"/>
<evidence type="ECO:0000256" key="1">
    <source>
        <dbReference type="ARBA" id="ARBA00004141"/>
    </source>
</evidence>
<dbReference type="GO" id="GO:0015499">
    <property type="term" value="F:formate transmembrane transporter activity"/>
    <property type="evidence" value="ECO:0007669"/>
    <property type="project" value="TreeGrafter"/>
</dbReference>
<keyword evidence="7" id="KW-1185">Reference proteome</keyword>
<dbReference type="InterPro" id="IPR024002">
    <property type="entry name" value="For/NO2_transpt_CS"/>
</dbReference>
<reference evidence="6 7" key="1">
    <citation type="submission" date="2018-05" db="EMBL/GenBank/DDBJ databases">
        <title>Genomic Encyclopedia of Type Strains, Phase IV (KMG-V): Genome sequencing to study the core and pangenomes of soil and plant-associated prokaryotes.</title>
        <authorList>
            <person name="Whitman W."/>
        </authorList>
    </citation>
    <scope>NUCLEOTIDE SEQUENCE [LARGE SCALE GENOMIC DNA]</scope>
    <source>
        <strain evidence="6 7">SLV-132</strain>
    </source>
</reference>
<dbReference type="Gene3D" id="1.20.1080.10">
    <property type="entry name" value="Glycerol uptake facilitator protein"/>
    <property type="match status" value="1"/>
</dbReference>
<comment type="subcellular location">
    <subcellularLocation>
        <location evidence="1">Membrane</location>
        <topology evidence="1">Multi-pass membrane protein</topology>
    </subcellularLocation>
</comment>
<keyword evidence="2" id="KW-0812">Transmembrane</keyword>
<dbReference type="PROSITE" id="PS01006">
    <property type="entry name" value="FORMATE_NITRITE_TP_2"/>
    <property type="match status" value="1"/>
</dbReference>
<keyword evidence="4" id="KW-0472">Membrane</keyword>
<organism evidence="6 7">
    <name type="scientific">Cupriavidus plantarum</name>
    <dbReference type="NCBI Taxonomy" id="942865"/>
    <lineage>
        <taxon>Bacteria</taxon>
        <taxon>Pseudomonadati</taxon>
        <taxon>Pseudomonadota</taxon>
        <taxon>Betaproteobacteria</taxon>
        <taxon>Burkholderiales</taxon>
        <taxon>Burkholderiaceae</taxon>
        <taxon>Cupriavidus</taxon>
    </lineage>
</organism>
<proteinExistence type="inferred from homology"/>
<dbReference type="EMBL" id="QGGT01000001">
    <property type="protein sequence ID" value="PWK38162.1"/>
    <property type="molecule type" value="Genomic_DNA"/>
</dbReference>
<evidence type="ECO:0000256" key="3">
    <source>
        <dbReference type="ARBA" id="ARBA00022989"/>
    </source>
</evidence>
<accession>A0A316F1I7</accession>
<dbReference type="InterPro" id="IPR023271">
    <property type="entry name" value="Aquaporin-like"/>
</dbReference>
<gene>
    <name evidence="6" type="ORF">C7419_1012053</name>
</gene>
<dbReference type="InterPro" id="IPR000292">
    <property type="entry name" value="For/NO2_transpt"/>
</dbReference>
<protein>
    <submittedName>
        <fullName evidence="6">Nitrite transporter NirC</fullName>
    </submittedName>
</protein>
<evidence type="ECO:0000256" key="5">
    <source>
        <dbReference type="ARBA" id="ARBA00049660"/>
    </source>
</evidence>
<evidence type="ECO:0000256" key="2">
    <source>
        <dbReference type="ARBA" id="ARBA00022692"/>
    </source>
</evidence>
<dbReference type="RefSeq" id="WP_109581788.1">
    <property type="nucleotide sequence ID" value="NZ_CAJPUX010000001.1"/>
</dbReference>
<dbReference type="AlphaFoldDB" id="A0A316F1I7"/>
<evidence type="ECO:0000313" key="7">
    <source>
        <dbReference type="Proteomes" id="UP000245754"/>
    </source>
</evidence>